<name>A0ABD0YL44_9HEMI</name>
<reference evidence="2 3" key="1">
    <citation type="submission" date="2024-07" db="EMBL/GenBank/DDBJ databases">
        <title>Chromosome-level genome assembly of the water stick insect Ranatra chinensis (Heteroptera: Nepidae).</title>
        <authorList>
            <person name="Liu X."/>
        </authorList>
    </citation>
    <scope>NUCLEOTIDE SEQUENCE [LARGE SCALE GENOMIC DNA]</scope>
    <source>
        <strain evidence="2">Cailab_2021Rc</strain>
        <tissue evidence="2">Muscle</tissue>
    </source>
</reference>
<feature type="domain" description="CCZ1/INTU second Longin" evidence="1">
    <location>
        <begin position="108"/>
        <end position="146"/>
    </location>
</feature>
<dbReference type="AlphaFoldDB" id="A0ABD0YL44"/>
<accession>A0ABD0YL44</accession>
<evidence type="ECO:0000313" key="3">
    <source>
        <dbReference type="Proteomes" id="UP001558652"/>
    </source>
</evidence>
<keyword evidence="3" id="KW-1185">Reference proteome</keyword>
<comment type="caution">
    <text evidence="2">The sequence shown here is derived from an EMBL/GenBank/DDBJ whole genome shotgun (WGS) entry which is preliminary data.</text>
</comment>
<dbReference type="InterPro" id="IPR039151">
    <property type="entry name" value="INTU"/>
</dbReference>
<dbReference type="EMBL" id="JBFDAA010000006">
    <property type="protein sequence ID" value="KAL1131905.1"/>
    <property type="molecule type" value="Genomic_DNA"/>
</dbReference>
<evidence type="ECO:0000313" key="2">
    <source>
        <dbReference type="EMBL" id="KAL1131905.1"/>
    </source>
</evidence>
<dbReference type="PANTHER" id="PTHR21082">
    <property type="entry name" value="PROTEIN INTURNED"/>
    <property type="match status" value="1"/>
</dbReference>
<organism evidence="2 3">
    <name type="scientific">Ranatra chinensis</name>
    <dbReference type="NCBI Taxonomy" id="642074"/>
    <lineage>
        <taxon>Eukaryota</taxon>
        <taxon>Metazoa</taxon>
        <taxon>Ecdysozoa</taxon>
        <taxon>Arthropoda</taxon>
        <taxon>Hexapoda</taxon>
        <taxon>Insecta</taxon>
        <taxon>Pterygota</taxon>
        <taxon>Neoptera</taxon>
        <taxon>Paraneoptera</taxon>
        <taxon>Hemiptera</taxon>
        <taxon>Heteroptera</taxon>
        <taxon>Panheteroptera</taxon>
        <taxon>Nepomorpha</taxon>
        <taxon>Nepidae</taxon>
        <taxon>Ranatrinae</taxon>
        <taxon>Ranatra</taxon>
    </lineage>
</organism>
<dbReference type="Proteomes" id="UP001558652">
    <property type="component" value="Unassembled WGS sequence"/>
</dbReference>
<dbReference type="InterPro" id="IPR043988">
    <property type="entry name" value="CCZ1/INTU_longin_2"/>
</dbReference>
<proteinExistence type="predicted"/>
<protein>
    <recommendedName>
        <fullName evidence="1">CCZ1/INTU second Longin domain-containing protein</fullName>
    </recommendedName>
</protein>
<gene>
    <name evidence="2" type="ORF">AAG570_011516</name>
</gene>
<dbReference type="Pfam" id="PF19032">
    <property type="entry name" value="Intu_longin_2"/>
    <property type="match status" value="1"/>
</dbReference>
<sequence length="159" mass="17784">MDPDGVVVIVCDYHAEGPGFDSLRGKEVLMISLPDDRCFCIDGNKECLDDFFKNVVCRMQIGLMVNGSSFACAFEELLPVSHWLPLPKEAQMHIDDSLNELEANDIWAYDHDMVAVLLESGGCTARFDGNPGPDVHYVEETQATLEHIHKIGIPRFMNK</sequence>
<dbReference type="PANTHER" id="PTHR21082:SF4">
    <property type="entry name" value="PROTEIN INTURNED"/>
    <property type="match status" value="1"/>
</dbReference>
<evidence type="ECO:0000259" key="1">
    <source>
        <dbReference type="Pfam" id="PF19032"/>
    </source>
</evidence>